<dbReference type="OrthoDB" id="13900at2"/>
<keyword evidence="3" id="KW-1185">Reference proteome</keyword>
<evidence type="ECO:0000313" key="2">
    <source>
        <dbReference type="EMBL" id="TLD68661.1"/>
    </source>
</evidence>
<dbReference type="InterPro" id="IPR002716">
    <property type="entry name" value="PIN_dom"/>
</dbReference>
<reference evidence="2 3" key="1">
    <citation type="submission" date="2019-05" db="EMBL/GenBank/DDBJ databases">
        <title>Verrucobacter flavum gen. nov., sp. nov. a new member of the family Verrucomicrobiaceae.</title>
        <authorList>
            <person name="Szuroczki S."/>
            <person name="Abbaszade G."/>
            <person name="Szabo A."/>
            <person name="Felfoldi T."/>
            <person name="Schumann P."/>
            <person name="Boka K."/>
            <person name="Keki Z."/>
            <person name="Toumi M."/>
            <person name="Toth E."/>
        </authorList>
    </citation>
    <scope>NUCLEOTIDE SEQUENCE [LARGE SCALE GENOMIC DNA]</scope>
    <source>
        <strain evidence="2 3">MG-N-17</strain>
    </source>
</reference>
<evidence type="ECO:0000259" key="1">
    <source>
        <dbReference type="Pfam" id="PF01850"/>
    </source>
</evidence>
<sequence length="159" mass="17690">MPSLVYAKAIIWVASLLLATKCMPADFFLDTNILLYGYDLDAGPKREKALAIIENAWAKHGCTAISVQVLQEFQVNFIRKGNTRAEANTVVADLSLWPIVDNTLPLFRLGITLQTRWQLSLWDAMILAAAHTSGASQLITEDFNHQQDYGGIRAINPFL</sequence>
<protein>
    <submittedName>
        <fullName evidence="2">PIN domain-containing protein</fullName>
    </submittedName>
</protein>
<accession>A0A5R8K8N6</accession>
<name>A0A5R8K8N6_9BACT</name>
<evidence type="ECO:0000313" key="3">
    <source>
        <dbReference type="Proteomes" id="UP000306196"/>
    </source>
</evidence>
<dbReference type="Pfam" id="PF01850">
    <property type="entry name" value="PIN"/>
    <property type="match status" value="1"/>
</dbReference>
<dbReference type="InterPro" id="IPR029060">
    <property type="entry name" value="PIN-like_dom_sf"/>
</dbReference>
<dbReference type="CDD" id="cd18692">
    <property type="entry name" value="PIN_VapC-like"/>
    <property type="match status" value="1"/>
</dbReference>
<proteinExistence type="predicted"/>
<comment type="caution">
    <text evidence="2">The sequence shown here is derived from an EMBL/GenBank/DDBJ whole genome shotgun (WGS) entry which is preliminary data.</text>
</comment>
<dbReference type="Proteomes" id="UP000306196">
    <property type="component" value="Unassembled WGS sequence"/>
</dbReference>
<dbReference type="EMBL" id="VAUV01000021">
    <property type="protein sequence ID" value="TLD68661.1"/>
    <property type="molecule type" value="Genomic_DNA"/>
</dbReference>
<feature type="domain" description="PIN" evidence="1">
    <location>
        <begin position="28"/>
        <end position="144"/>
    </location>
</feature>
<dbReference type="Gene3D" id="3.40.50.1010">
    <property type="entry name" value="5'-nuclease"/>
    <property type="match status" value="1"/>
</dbReference>
<dbReference type="SUPFAM" id="SSF88723">
    <property type="entry name" value="PIN domain-like"/>
    <property type="match status" value="1"/>
</dbReference>
<dbReference type="AlphaFoldDB" id="A0A5R8K8N6"/>
<gene>
    <name evidence="2" type="ORF">FEM03_21725</name>
</gene>
<organism evidence="2 3">
    <name type="scientific">Phragmitibacter flavus</name>
    <dbReference type="NCBI Taxonomy" id="2576071"/>
    <lineage>
        <taxon>Bacteria</taxon>
        <taxon>Pseudomonadati</taxon>
        <taxon>Verrucomicrobiota</taxon>
        <taxon>Verrucomicrobiia</taxon>
        <taxon>Verrucomicrobiales</taxon>
        <taxon>Verrucomicrobiaceae</taxon>
        <taxon>Phragmitibacter</taxon>
    </lineage>
</organism>